<dbReference type="PROSITE" id="PS01124">
    <property type="entry name" value="HTH_ARAC_FAMILY_2"/>
    <property type="match status" value="1"/>
</dbReference>
<dbReference type="PANTHER" id="PTHR46796">
    <property type="entry name" value="HTH-TYPE TRANSCRIPTIONAL ACTIVATOR RHAS-RELATED"/>
    <property type="match status" value="1"/>
</dbReference>
<protein>
    <submittedName>
        <fullName evidence="5">AraC family transcriptional regulator</fullName>
    </submittedName>
</protein>
<dbReference type="SUPFAM" id="SSF46689">
    <property type="entry name" value="Homeodomain-like"/>
    <property type="match status" value="2"/>
</dbReference>
<dbReference type="EMBL" id="MQUR01000011">
    <property type="protein sequence ID" value="OLZ70738.1"/>
    <property type="molecule type" value="Genomic_DNA"/>
</dbReference>
<dbReference type="InterPro" id="IPR009057">
    <property type="entry name" value="Homeodomain-like_sf"/>
</dbReference>
<sequence length="284" mass="30285">MAAIRPRSNAGNAGNAGKVSTVSAWQPPVPGIAEVFHARFTEHAYPAHVHDTWALMIVDGGRVDFALDRERHGAGVSDAVVLLPPGVVHDGRTVAEAGLRKRVLYLDTSVLPQRLAGAAVDAPLLVDPALRERVHALHLALGERDPLEAQSRLAFVRERLRGRLAGRGQPPTGGTAPGARLAVRLRELLDARVVEGITLEEAAARLGHAHPTHLIRSFRKAYGLPPHAYLTGRRVALARGLLLAGARPAQAAAESGFYDQAHLARHFARHVGTSPARFARSGGA</sequence>
<dbReference type="InterPro" id="IPR050204">
    <property type="entry name" value="AraC_XylS_family_regulators"/>
</dbReference>
<proteinExistence type="predicted"/>
<name>A0ABX3G6T0_9ACTN</name>
<reference evidence="5 6" key="1">
    <citation type="submission" date="2016-01" db="EMBL/GenBank/DDBJ databases">
        <title>Streptomyces amritsarensis strain MTCC 11845 genome sequencing and assembly.</title>
        <authorList>
            <person name="Sharma D."/>
            <person name="Nair G.R."/>
            <person name="Kaur G."/>
            <person name="Manhas R.K."/>
            <person name="Mayilraj S."/>
        </authorList>
    </citation>
    <scope>NUCLEOTIDE SEQUENCE [LARGE SCALE GENOMIC DNA]</scope>
    <source>
        <strain evidence="5 6">MTCC 11845</strain>
    </source>
</reference>
<dbReference type="Pfam" id="PF02311">
    <property type="entry name" value="AraC_binding"/>
    <property type="match status" value="1"/>
</dbReference>
<dbReference type="PANTHER" id="PTHR46796:SF2">
    <property type="entry name" value="TRANSCRIPTIONAL REGULATORY PROTEIN"/>
    <property type="match status" value="1"/>
</dbReference>
<evidence type="ECO:0000259" key="4">
    <source>
        <dbReference type="PROSITE" id="PS01124"/>
    </source>
</evidence>
<organism evidence="5 6">
    <name type="scientific">Streptomyces amritsarensis</name>
    <dbReference type="NCBI Taxonomy" id="681158"/>
    <lineage>
        <taxon>Bacteria</taxon>
        <taxon>Bacillati</taxon>
        <taxon>Actinomycetota</taxon>
        <taxon>Actinomycetes</taxon>
        <taxon>Kitasatosporales</taxon>
        <taxon>Streptomycetaceae</taxon>
        <taxon>Streptomyces</taxon>
    </lineage>
</organism>
<evidence type="ECO:0000313" key="6">
    <source>
        <dbReference type="Proteomes" id="UP000187151"/>
    </source>
</evidence>
<keyword evidence="3" id="KW-0804">Transcription</keyword>
<accession>A0ABX3G6T0</accession>
<dbReference type="InterPro" id="IPR003313">
    <property type="entry name" value="AraC-bd"/>
</dbReference>
<gene>
    <name evidence="5" type="ORF">AVW11_07780</name>
</gene>
<feature type="domain" description="HTH araC/xylS-type" evidence="4">
    <location>
        <begin position="183"/>
        <end position="281"/>
    </location>
</feature>
<keyword evidence="6" id="KW-1185">Reference proteome</keyword>
<evidence type="ECO:0000256" key="3">
    <source>
        <dbReference type="ARBA" id="ARBA00023163"/>
    </source>
</evidence>
<evidence type="ECO:0000256" key="1">
    <source>
        <dbReference type="ARBA" id="ARBA00023015"/>
    </source>
</evidence>
<evidence type="ECO:0000313" key="5">
    <source>
        <dbReference type="EMBL" id="OLZ70738.1"/>
    </source>
</evidence>
<dbReference type="SUPFAM" id="SSF51215">
    <property type="entry name" value="Regulatory protein AraC"/>
    <property type="match status" value="1"/>
</dbReference>
<dbReference type="Pfam" id="PF12833">
    <property type="entry name" value="HTH_18"/>
    <property type="match status" value="1"/>
</dbReference>
<dbReference type="InterPro" id="IPR018060">
    <property type="entry name" value="HTH_AraC"/>
</dbReference>
<dbReference type="InterPro" id="IPR037923">
    <property type="entry name" value="HTH-like"/>
</dbReference>
<keyword evidence="1" id="KW-0805">Transcription regulation</keyword>
<evidence type="ECO:0000256" key="2">
    <source>
        <dbReference type="ARBA" id="ARBA00023125"/>
    </source>
</evidence>
<dbReference type="Gene3D" id="1.10.10.60">
    <property type="entry name" value="Homeodomain-like"/>
    <property type="match status" value="1"/>
</dbReference>
<comment type="caution">
    <text evidence="5">The sequence shown here is derived from an EMBL/GenBank/DDBJ whole genome shotgun (WGS) entry which is preliminary data.</text>
</comment>
<keyword evidence="2" id="KW-0238">DNA-binding</keyword>
<dbReference type="Proteomes" id="UP000187151">
    <property type="component" value="Unassembled WGS sequence"/>
</dbReference>
<dbReference type="SMART" id="SM00342">
    <property type="entry name" value="HTH_ARAC"/>
    <property type="match status" value="1"/>
</dbReference>
<dbReference type="RefSeq" id="WP_076043591.1">
    <property type="nucleotide sequence ID" value="NZ_MQUR01000011.1"/>
</dbReference>